<name>A0A853F9K1_9BURK</name>
<evidence type="ECO:0000256" key="1">
    <source>
        <dbReference type="SAM" id="MobiDB-lite"/>
    </source>
</evidence>
<evidence type="ECO:0000313" key="2">
    <source>
        <dbReference type="EMBL" id="NYT36647.1"/>
    </source>
</evidence>
<keyword evidence="3" id="KW-1185">Reference proteome</keyword>
<protein>
    <submittedName>
        <fullName evidence="2">Uncharacterized protein</fullName>
    </submittedName>
</protein>
<dbReference type="RefSeq" id="WP_167668873.1">
    <property type="nucleotide sequence ID" value="NZ_JACCEW010000002.1"/>
</dbReference>
<feature type="compositionally biased region" description="Basic and acidic residues" evidence="1">
    <location>
        <begin position="24"/>
        <end position="46"/>
    </location>
</feature>
<reference evidence="2 3" key="1">
    <citation type="submission" date="2020-07" db="EMBL/GenBank/DDBJ databases">
        <title>Taxonomic revisions and descriptions of new bacterial species based on genomic comparisons in the high-G+C-content subgroup of the family Alcaligenaceae.</title>
        <authorList>
            <person name="Szabo A."/>
            <person name="Felfoldi T."/>
        </authorList>
    </citation>
    <scope>NUCLEOTIDE SEQUENCE [LARGE SCALE GENOMIC DNA]</scope>
    <source>
        <strain evidence="2 3">DSM 25264</strain>
    </source>
</reference>
<evidence type="ECO:0000313" key="3">
    <source>
        <dbReference type="Proteomes" id="UP000580517"/>
    </source>
</evidence>
<comment type="caution">
    <text evidence="2">The sequence shown here is derived from an EMBL/GenBank/DDBJ whole genome shotgun (WGS) entry which is preliminary data.</text>
</comment>
<organism evidence="2 3">
    <name type="scientific">Allopusillimonas soli</name>
    <dbReference type="NCBI Taxonomy" id="659016"/>
    <lineage>
        <taxon>Bacteria</taxon>
        <taxon>Pseudomonadati</taxon>
        <taxon>Pseudomonadota</taxon>
        <taxon>Betaproteobacteria</taxon>
        <taxon>Burkholderiales</taxon>
        <taxon>Alcaligenaceae</taxon>
        <taxon>Allopusillimonas</taxon>
    </lineage>
</organism>
<proteinExistence type="predicted"/>
<dbReference type="AlphaFoldDB" id="A0A853F9K1"/>
<feature type="region of interest" description="Disordered" evidence="1">
    <location>
        <begin position="19"/>
        <end position="46"/>
    </location>
</feature>
<accession>A0A853F9K1</accession>
<gene>
    <name evidence="2" type="ORF">H0A68_07160</name>
</gene>
<dbReference type="EMBL" id="JACCEW010000002">
    <property type="protein sequence ID" value="NYT36647.1"/>
    <property type="molecule type" value="Genomic_DNA"/>
</dbReference>
<sequence length="46" mass="5269">MASQSTAKKQPFVIEPLNWVAPDTARKEAEQREEAKQAAKQEKRQD</sequence>
<dbReference type="Proteomes" id="UP000580517">
    <property type="component" value="Unassembled WGS sequence"/>
</dbReference>